<gene>
    <name evidence="1" type="ORF">MIMGU_mgv1a0158821mg</name>
</gene>
<dbReference type="AlphaFoldDB" id="A0A022QIM4"/>
<dbReference type="Proteomes" id="UP000030748">
    <property type="component" value="Unassembled WGS sequence"/>
</dbReference>
<keyword evidence="2" id="KW-1185">Reference proteome</keyword>
<dbReference type="EMBL" id="KI631382">
    <property type="protein sequence ID" value="EYU28522.1"/>
    <property type="molecule type" value="Genomic_DNA"/>
</dbReference>
<evidence type="ECO:0000313" key="2">
    <source>
        <dbReference type="Proteomes" id="UP000030748"/>
    </source>
</evidence>
<proteinExistence type="predicted"/>
<sequence length="17" mass="2083">MKEKQVLPAQQERVDRK</sequence>
<organism evidence="1 2">
    <name type="scientific">Erythranthe guttata</name>
    <name type="common">Yellow monkey flower</name>
    <name type="synonym">Mimulus guttatus</name>
    <dbReference type="NCBI Taxonomy" id="4155"/>
    <lineage>
        <taxon>Eukaryota</taxon>
        <taxon>Viridiplantae</taxon>
        <taxon>Streptophyta</taxon>
        <taxon>Embryophyta</taxon>
        <taxon>Tracheophyta</taxon>
        <taxon>Spermatophyta</taxon>
        <taxon>Magnoliopsida</taxon>
        <taxon>eudicotyledons</taxon>
        <taxon>Gunneridae</taxon>
        <taxon>Pentapetalae</taxon>
        <taxon>asterids</taxon>
        <taxon>lamiids</taxon>
        <taxon>Lamiales</taxon>
        <taxon>Phrymaceae</taxon>
        <taxon>Erythranthe</taxon>
    </lineage>
</organism>
<protein>
    <submittedName>
        <fullName evidence="1">Uncharacterized protein</fullName>
    </submittedName>
</protein>
<reference evidence="1 2" key="1">
    <citation type="journal article" date="2013" name="Proc. Natl. Acad. Sci. U.S.A.">
        <title>Fine-scale variation in meiotic recombination in Mimulus inferred from population shotgun sequencing.</title>
        <authorList>
            <person name="Hellsten U."/>
            <person name="Wright K.M."/>
            <person name="Jenkins J."/>
            <person name="Shu S."/>
            <person name="Yuan Y."/>
            <person name="Wessler S.R."/>
            <person name="Schmutz J."/>
            <person name="Willis J.H."/>
            <person name="Rokhsar D.S."/>
        </authorList>
    </citation>
    <scope>NUCLEOTIDE SEQUENCE [LARGE SCALE GENOMIC DNA]</scope>
    <source>
        <strain evidence="2">cv. DUN x IM62</strain>
    </source>
</reference>
<accession>A0A022QIM4</accession>
<feature type="non-terminal residue" evidence="1">
    <location>
        <position position="17"/>
    </location>
</feature>
<evidence type="ECO:0000313" key="1">
    <source>
        <dbReference type="EMBL" id="EYU28522.1"/>
    </source>
</evidence>
<name>A0A022QIM4_ERYGU</name>